<evidence type="ECO:0000256" key="3">
    <source>
        <dbReference type="ARBA" id="ARBA00022801"/>
    </source>
</evidence>
<evidence type="ECO:0000313" key="7">
    <source>
        <dbReference type="Proteomes" id="UP000432464"/>
    </source>
</evidence>
<dbReference type="Pfam" id="PF04960">
    <property type="entry name" value="Glutaminase"/>
    <property type="match status" value="1"/>
</dbReference>
<evidence type="ECO:0000256" key="4">
    <source>
        <dbReference type="ARBA" id="ARBA00049534"/>
    </source>
</evidence>
<evidence type="ECO:0000256" key="5">
    <source>
        <dbReference type="SAM" id="MobiDB-lite"/>
    </source>
</evidence>
<keyword evidence="7" id="KW-1185">Reference proteome</keyword>
<evidence type="ECO:0000256" key="1">
    <source>
        <dbReference type="ARBA" id="ARBA00011076"/>
    </source>
</evidence>
<gene>
    <name evidence="6" type="ORF">GLP40_13270</name>
</gene>
<evidence type="ECO:0000256" key="2">
    <source>
        <dbReference type="ARBA" id="ARBA00012918"/>
    </source>
</evidence>
<proteinExistence type="inferred from homology"/>
<comment type="catalytic activity">
    <reaction evidence="4">
        <text>L-glutamine + H2O = L-glutamate + NH4(+)</text>
        <dbReference type="Rhea" id="RHEA:15889"/>
        <dbReference type="ChEBI" id="CHEBI:15377"/>
        <dbReference type="ChEBI" id="CHEBI:28938"/>
        <dbReference type="ChEBI" id="CHEBI:29985"/>
        <dbReference type="ChEBI" id="CHEBI:58359"/>
        <dbReference type="EC" id="3.5.1.2"/>
    </reaction>
</comment>
<organism evidence="6 7">
    <name type="scientific">Nocardia aurantiaca</name>
    <dbReference type="NCBI Taxonomy" id="2675850"/>
    <lineage>
        <taxon>Bacteria</taxon>
        <taxon>Bacillati</taxon>
        <taxon>Actinomycetota</taxon>
        <taxon>Actinomycetes</taxon>
        <taxon>Mycobacteriales</taxon>
        <taxon>Nocardiaceae</taxon>
        <taxon>Nocardia</taxon>
    </lineage>
</organism>
<reference evidence="6 7" key="1">
    <citation type="submission" date="2019-11" db="EMBL/GenBank/DDBJ databases">
        <title>Nocardia sp. nov. CT2-14 isolated from soil.</title>
        <authorList>
            <person name="Kanchanasin P."/>
            <person name="Tanasupawat S."/>
            <person name="Yuki M."/>
            <person name="Kudo T."/>
        </authorList>
    </citation>
    <scope>NUCLEOTIDE SEQUENCE [LARGE SCALE GENOMIC DNA]</scope>
    <source>
        <strain evidence="6 7">CT2-14</strain>
    </source>
</reference>
<dbReference type="EMBL" id="WMBB01000005">
    <property type="protein sequence ID" value="MTE13740.1"/>
    <property type="molecule type" value="Genomic_DNA"/>
</dbReference>
<evidence type="ECO:0000313" key="6">
    <source>
        <dbReference type="EMBL" id="MTE13740.1"/>
    </source>
</evidence>
<dbReference type="EC" id="3.5.1.2" evidence="2"/>
<keyword evidence="3" id="KW-0378">Hydrolase</keyword>
<dbReference type="SUPFAM" id="SSF56601">
    <property type="entry name" value="beta-lactamase/transpeptidase-like"/>
    <property type="match status" value="1"/>
</dbReference>
<protein>
    <recommendedName>
        <fullName evidence="2">glutaminase</fullName>
        <ecNumber evidence="2">3.5.1.2</ecNumber>
    </recommendedName>
</protein>
<feature type="region of interest" description="Disordered" evidence="5">
    <location>
        <begin position="1"/>
        <end position="39"/>
    </location>
</feature>
<name>A0A6I3KYX8_9NOCA</name>
<dbReference type="GO" id="GO:0004359">
    <property type="term" value="F:glutaminase activity"/>
    <property type="evidence" value="ECO:0007669"/>
    <property type="project" value="UniProtKB-EC"/>
</dbReference>
<dbReference type="Gene3D" id="3.40.710.10">
    <property type="entry name" value="DD-peptidase/beta-lactamase superfamily"/>
    <property type="match status" value="1"/>
</dbReference>
<dbReference type="Proteomes" id="UP000432464">
    <property type="component" value="Unassembled WGS sequence"/>
</dbReference>
<comment type="similarity">
    <text evidence="1">Belongs to the glutaminase family.</text>
</comment>
<sequence>MTATFRTRNSRISSASSCSSGTDSRRRSSGVSTRESTPTAIAPSGCLLCLQQSTEPFPAPDARNETPPATSATDVRLHTQYAGYSGPVVTSATSWPASSTKCTSCAGPTRRERGGRIPELAAVQPDSVGICPATADERSYGGEDLDAAFTIQSISTPFTYAPTLAIAAG</sequence>
<dbReference type="AlphaFoldDB" id="A0A6I3KYX8"/>
<accession>A0A6I3KYX8</accession>
<feature type="compositionally biased region" description="Low complexity" evidence="5">
    <location>
        <begin position="1"/>
        <end position="22"/>
    </location>
</feature>
<dbReference type="InterPro" id="IPR015868">
    <property type="entry name" value="Glutaminase"/>
</dbReference>
<dbReference type="InterPro" id="IPR012338">
    <property type="entry name" value="Beta-lactam/transpept-like"/>
</dbReference>
<dbReference type="GO" id="GO:0006541">
    <property type="term" value="P:glutamine metabolic process"/>
    <property type="evidence" value="ECO:0007669"/>
    <property type="project" value="InterPro"/>
</dbReference>
<comment type="caution">
    <text evidence="6">The sequence shown here is derived from an EMBL/GenBank/DDBJ whole genome shotgun (WGS) entry which is preliminary data.</text>
</comment>
<dbReference type="RefSeq" id="WP_328290088.1">
    <property type="nucleotide sequence ID" value="NZ_WMBB01000005.1"/>
</dbReference>